<dbReference type="InterPro" id="IPR036249">
    <property type="entry name" value="Thioredoxin-like_sf"/>
</dbReference>
<dbReference type="EMBL" id="QFZK01000001">
    <property type="protein sequence ID" value="RFO98909.1"/>
    <property type="molecule type" value="Genomic_DNA"/>
</dbReference>
<dbReference type="SUPFAM" id="SSF52833">
    <property type="entry name" value="Thioredoxin-like"/>
    <property type="match status" value="1"/>
</dbReference>
<evidence type="ECO:0000259" key="1">
    <source>
        <dbReference type="PROSITE" id="PS51352"/>
    </source>
</evidence>
<dbReference type="PROSITE" id="PS51352">
    <property type="entry name" value="THIOREDOXIN_2"/>
    <property type="match status" value="1"/>
</dbReference>
<sequence length="162" mass="18122">MHSWGPCDGSKLRRSKPCSVKRGLATIWHIDRPQSYLHLYCAMSDPQAPSTQPLLVACLCAQWCGTCKDYVPLFEGLQSEFPDADFRWIDIEDEAEVVDPIEVENFPTILIVSGGQARFFGPVMPHLETVRRLIQSQQTQTGPSRLPAEVQALAGRVMALRP</sequence>
<accession>A0A3E1RHR3</accession>
<comment type="caution">
    <text evidence="2">The sequence shown here is derived from an EMBL/GenBank/DDBJ whole genome shotgun (WGS) entry which is preliminary data.</text>
</comment>
<organism evidence="2 3">
    <name type="scientific">Rhodoferax lacus</name>
    <dbReference type="NCBI Taxonomy" id="2184758"/>
    <lineage>
        <taxon>Bacteria</taxon>
        <taxon>Pseudomonadati</taxon>
        <taxon>Pseudomonadota</taxon>
        <taxon>Betaproteobacteria</taxon>
        <taxon>Burkholderiales</taxon>
        <taxon>Comamonadaceae</taxon>
        <taxon>Rhodoferax</taxon>
    </lineage>
</organism>
<gene>
    <name evidence="2" type="ORF">DIC66_03295</name>
</gene>
<dbReference type="Gene3D" id="3.40.30.10">
    <property type="entry name" value="Glutaredoxin"/>
    <property type="match status" value="1"/>
</dbReference>
<evidence type="ECO:0000313" key="3">
    <source>
        <dbReference type="Proteomes" id="UP000260665"/>
    </source>
</evidence>
<feature type="domain" description="Thioredoxin" evidence="1">
    <location>
        <begin position="12"/>
        <end position="139"/>
    </location>
</feature>
<dbReference type="Proteomes" id="UP000260665">
    <property type="component" value="Unassembled WGS sequence"/>
</dbReference>
<protein>
    <submittedName>
        <fullName evidence="2">Thioredoxin</fullName>
    </submittedName>
</protein>
<keyword evidence="3" id="KW-1185">Reference proteome</keyword>
<dbReference type="CDD" id="cd02947">
    <property type="entry name" value="TRX_family"/>
    <property type="match status" value="1"/>
</dbReference>
<dbReference type="InterPro" id="IPR013766">
    <property type="entry name" value="Thioredoxin_domain"/>
</dbReference>
<name>A0A3E1RHR3_9BURK</name>
<proteinExistence type="predicted"/>
<dbReference type="AlphaFoldDB" id="A0A3E1RHR3"/>
<reference evidence="2 3" key="1">
    <citation type="submission" date="2018-05" db="EMBL/GenBank/DDBJ databases">
        <title>Rhodoferax soyangensis sp.nov., isolated from an oligotrophic freshwater lake.</title>
        <authorList>
            <person name="Park M."/>
        </authorList>
    </citation>
    <scope>NUCLEOTIDE SEQUENCE [LARGE SCALE GENOMIC DNA]</scope>
    <source>
        <strain evidence="2 3">IMCC26218</strain>
    </source>
</reference>
<evidence type="ECO:0000313" key="2">
    <source>
        <dbReference type="EMBL" id="RFO98909.1"/>
    </source>
</evidence>
<dbReference type="Pfam" id="PF00085">
    <property type="entry name" value="Thioredoxin"/>
    <property type="match status" value="1"/>
</dbReference>